<dbReference type="InterPro" id="IPR036291">
    <property type="entry name" value="NAD(P)-bd_dom_sf"/>
</dbReference>
<evidence type="ECO:0000256" key="1">
    <source>
        <dbReference type="ARBA" id="ARBA00004450"/>
    </source>
</evidence>
<sequence>MPTAAVIGSTGATGSHILNTLLTTPAWTSITTISRRQPTPPSNIPTDKLTPILSSNLDEWPSLLPTSPPPSVVFSALGTTRVQTPSIEDRWKIDHHANVDLAKAAKKTGVKTFVFVSSVGTGSFPAKWFAYPRMKAGVENAIKEQDFDQAIILRPGTIFSERTGPRASEMSFQGLIKGVGKLGQGVMDMLGQEDHVIGTAAVRAVEAAERGEAPSKIWIMEGSDIIKYGRELEKETGKAGEAGA</sequence>
<dbReference type="GO" id="GO:0051170">
    <property type="term" value="P:import into nucleus"/>
    <property type="evidence" value="ECO:0007669"/>
    <property type="project" value="TreeGrafter"/>
</dbReference>
<comment type="similarity">
    <text evidence="2">Belongs to the FMP52 family.</text>
</comment>
<evidence type="ECO:0000313" key="9">
    <source>
        <dbReference type="Proteomes" id="UP001201980"/>
    </source>
</evidence>
<evidence type="ECO:0000313" key="8">
    <source>
        <dbReference type="EMBL" id="KAJ2901387.1"/>
    </source>
</evidence>
<feature type="domain" description="NAD(P)-binding" evidence="7">
    <location>
        <begin position="8"/>
        <end position="164"/>
    </location>
</feature>
<keyword evidence="9" id="KW-1185">Reference proteome</keyword>
<evidence type="ECO:0000256" key="5">
    <source>
        <dbReference type="ARBA" id="ARBA00023128"/>
    </source>
</evidence>
<keyword evidence="5" id="KW-0496">Mitochondrion</keyword>
<dbReference type="EMBL" id="JAKWBI020000154">
    <property type="protein sequence ID" value="KAJ2901387.1"/>
    <property type="molecule type" value="Genomic_DNA"/>
</dbReference>
<organism evidence="8 9">
    <name type="scientific">Zalerion maritima</name>
    <dbReference type="NCBI Taxonomy" id="339359"/>
    <lineage>
        <taxon>Eukaryota</taxon>
        <taxon>Fungi</taxon>
        <taxon>Dikarya</taxon>
        <taxon>Ascomycota</taxon>
        <taxon>Pezizomycotina</taxon>
        <taxon>Sordariomycetes</taxon>
        <taxon>Lulworthiomycetidae</taxon>
        <taxon>Lulworthiales</taxon>
        <taxon>Lulworthiaceae</taxon>
        <taxon>Zalerion</taxon>
    </lineage>
</organism>
<dbReference type="InterPro" id="IPR016040">
    <property type="entry name" value="NAD(P)-bd_dom"/>
</dbReference>
<name>A0AAD5RPQ0_9PEZI</name>
<dbReference type="PANTHER" id="PTHR14097">
    <property type="entry name" value="OXIDOREDUCTASE HTATIP2"/>
    <property type="match status" value="1"/>
</dbReference>
<dbReference type="Proteomes" id="UP001201980">
    <property type="component" value="Unassembled WGS sequence"/>
</dbReference>
<evidence type="ECO:0000256" key="3">
    <source>
        <dbReference type="ARBA" id="ARBA00022787"/>
    </source>
</evidence>
<dbReference type="PANTHER" id="PTHR14097:SF7">
    <property type="entry name" value="OXIDOREDUCTASE HTATIP2"/>
    <property type="match status" value="1"/>
</dbReference>
<dbReference type="Gene3D" id="3.40.50.720">
    <property type="entry name" value="NAD(P)-binding Rossmann-like Domain"/>
    <property type="match status" value="1"/>
</dbReference>
<dbReference type="Pfam" id="PF13460">
    <property type="entry name" value="NAD_binding_10"/>
    <property type="match status" value="1"/>
</dbReference>
<evidence type="ECO:0000256" key="6">
    <source>
        <dbReference type="ARBA" id="ARBA00023136"/>
    </source>
</evidence>
<evidence type="ECO:0000256" key="2">
    <source>
        <dbReference type="ARBA" id="ARBA00006617"/>
    </source>
</evidence>
<dbReference type="FunFam" id="3.40.50.720:FF:000366">
    <property type="entry name" value="Protein FMP52, mitochondrial"/>
    <property type="match status" value="1"/>
</dbReference>
<protein>
    <recommendedName>
        <fullName evidence="7">NAD(P)-binding domain-containing protein</fullName>
    </recommendedName>
</protein>
<proteinExistence type="inferred from homology"/>
<keyword evidence="6" id="KW-0472">Membrane</keyword>
<keyword evidence="3" id="KW-1000">Mitochondrion outer membrane</keyword>
<gene>
    <name evidence="8" type="ORF">MKZ38_001905</name>
</gene>
<keyword evidence="4" id="KW-0809">Transit peptide</keyword>
<dbReference type="SUPFAM" id="SSF51735">
    <property type="entry name" value="NAD(P)-binding Rossmann-fold domains"/>
    <property type="match status" value="1"/>
</dbReference>
<dbReference type="GO" id="GO:0005741">
    <property type="term" value="C:mitochondrial outer membrane"/>
    <property type="evidence" value="ECO:0007669"/>
    <property type="project" value="UniProtKB-SubCell"/>
</dbReference>
<comment type="caution">
    <text evidence="8">The sequence shown here is derived from an EMBL/GenBank/DDBJ whole genome shotgun (WGS) entry which is preliminary data.</text>
</comment>
<reference evidence="8" key="1">
    <citation type="submission" date="2022-07" db="EMBL/GenBank/DDBJ databases">
        <title>Draft genome sequence of Zalerion maritima ATCC 34329, a (micro)plastics degrading marine fungus.</title>
        <authorList>
            <person name="Paco A."/>
            <person name="Goncalves M.F.M."/>
            <person name="Rocha-Santos T.A.P."/>
            <person name="Alves A."/>
        </authorList>
    </citation>
    <scope>NUCLEOTIDE SEQUENCE</scope>
    <source>
        <strain evidence="8">ATCC 34329</strain>
    </source>
</reference>
<evidence type="ECO:0000259" key="7">
    <source>
        <dbReference type="Pfam" id="PF13460"/>
    </source>
</evidence>
<dbReference type="AlphaFoldDB" id="A0AAD5RPQ0"/>
<accession>A0AAD5RPQ0</accession>
<evidence type="ECO:0000256" key="4">
    <source>
        <dbReference type="ARBA" id="ARBA00022946"/>
    </source>
</evidence>
<comment type="subcellular location">
    <subcellularLocation>
        <location evidence="1">Mitochondrion outer membrane</location>
        <topology evidence="1">Peripheral membrane protein</topology>
    </subcellularLocation>
</comment>